<accession>A0A0K2LBX6</accession>
<dbReference type="GO" id="GO:0043565">
    <property type="term" value="F:sequence-specific DNA binding"/>
    <property type="evidence" value="ECO:0007669"/>
    <property type="project" value="InterPro"/>
</dbReference>
<dbReference type="InterPro" id="IPR055247">
    <property type="entry name" value="InsJ-like_HTH"/>
</dbReference>
<gene>
    <name evidence="3" type="ORF">JP39_05215</name>
</gene>
<dbReference type="OrthoDB" id="9797531at2"/>
<dbReference type="SUPFAM" id="SSF48295">
    <property type="entry name" value="TrpR-like"/>
    <property type="match status" value="1"/>
</dbReference>
<organism evidence="3 4">
    <name type="scientific">Companilactobacillus heilongjiangensis</name>
    <dbReference type="NCBI Taxonomy" id="1074467"/>
    <lineage>
        <taxon>Bacteria</taxon>
        <taxon>Bacillati</taxon>
        <taxon>Bacillota</taxon>
        <taxon>Bacilli</taxon>
        <taxon>Lactobacillales</taxon>
        <taxon>Lactobacillaceae</taxon>
        <taxon>Companilactobacillus</taxon>
    </lineage>
</organism>
<dbReference type="Pfam" id="PF13518">
    <property type="entry name" value="HTH_28"/>
    <property type="match status" value="1"/>
</dbReference>
<protein>
    <submittedName>
        <fullName evidence="3">Transposase</fullName>
    </submittedName>
</protein>
<evidence type="ECO:0000259" key="2">
    <source>
        <dbReference type="Pfam" id="PF13518"/>
    </source>
</evidence>
<feature type="domain" description="Insertion element IS150 protein InsJ-like helix-turn-helix" evidence="2">
    <location>
        <begin position="9"/>
        <end position="52"/>
    </location>
</feature>
<evidence type="ECO:0000256" key="1">
    <source>
        <dbReference type="SAM" id="MobiDB-lite"/>
    </source>
</evidence>
<dbReference type="RefSeq" id="WP_041499936.1">
    <property type="nucleotide sequence ID" value="NZ_BJDV01000013.1"/>
</dbReference>
<evidence type="ECO:0000313" key="4">
    <source>
        <dbReference type="Proteomes" id="UP000061546"/>
    </source>
</evidence>
<dbReference type="EMBL" id="CP012559">
    <property type="protein sequence ID" value="ALB28807.1"/>
    <property type="molecule type" value="Genomic_DNA"/>
</dbReference>
<keyword evidence="4" id="KW-1185">Reference proteome</keyword>
<dbReference type="AlphaFoldDB" id="A0A0K2LBX6"/>
<dbReference type="InterPro" id="IPR010921">
    <property type="entry name" value="Trp_repressor/repl_initiator"/>
</dbReference>
<evidence type="ECO:0000313" key="3">
    <source>
        <dbReference type="EMBL" id="ALB28807.1"/>
    </source>
</evidence>
<feature type="region of interest" description="Disordered" evidence="1">
    <location>
        <begin position="51"/>
        <end position="78"/>
    </location>
</feature>
<sequence length="103" mass="11635">MNYNESQQKEIAQYAIEHDNNYKATGEKYEISYQQVAAWVRKYQKGTVAKKDVTSKKATTAKKAQESPKTTGKTEASALDVLSRKDPVLEAQLQEVKKRLGLI</sequence>
<dbReference type="KEGG" id="lhi:JP39_05215"/>
<name>A0A0K2LBX6_9LACO</name>
<reference evidence="3 4" key="1">
    <citation type="submission" date="2015-08" db="EMBL/GenBank/DDBJ databases">
        <title>Genomic sequence of Lactobacillus heilongjiangensis DSM 28069, isolated from Chinese traditional pickle.</title>
        <authorList>
            <person name="Jiang X."/>
            <person name="Zheng B."/>
            <person name="Cheng H."/>
        </authorList>
    </citation>
    <scope>NUCLEOTIDE SEQUENCE [LARGE SCALE GENOMIC DNA]</scope>
    <source>
        <strain evidence="3 4">DSM 28069</strain>
    </source>
</reference>
<dbReference type="Proteomes" id="UP000061546">
    <property type="component" value="Chromosome"/>
</dbReference>
<proteinExistence type="predicted"/>
<dbReference type="STRING" id="1074467.JP39_05215"/>